<organism evidence="3">
    <name type="scientific">Naegleria gruberi</name>
    <name type="common">Amoeba</name>
    <dbReference type="NCBI Taxonomy" id="5762"/>
    <lineage>
        <taxon>Eukaryota</taxon>
        <taxon>Discoba</taxon>
        <taxon>Heterolobosea</taxon>
        <taxon>Tetramitia</taxon>
        <taxon>Eutetramitia</taxon>
        <taxon>Vahlkampfiidae</taxon>
        <taxon>Naegleria</taxon>
    </lineage>
</organism>
<dbReference type="GO" id="GO:0000076">
    <property type="term" value="P:DNA replication checkpoint signaling"/>
    <property type="evidence" value="ECO:0007669"/>
    <property type="project" value="TreeGrafter"/>
</dbReference>
<dbReference type="GeneID" id="8862562"/>
<dbReference type="Proteomes" id="UP000006671">
    <property type="component" value="Unassembled WGS sequence"/>
</dbReference>
<dbReference type="RefSeq" id="XP_002682139.1">
    <property type="nucleotide sequence ID" value="XM_002682093.1"/>
</dbReference>
<dbReference type="EMBL" id="GG738848">
    <property type="protein sequence ID" value="EFC49395.1"/>
    <property type="molecule type" value="Genomic_DNA"/>
</dbReference>
<dbReference type="PANTHER" id="PTHR15237:SF0">
    <property type="entry name" value="CELL CYCLE CHECKPOINT CONTROL PROTEIN"/>
    <property type="match status" value="1"/>
</dbReference>
<feature type="region of interest" description="Disordered" evidence="1">
    <location>
        <begin position="432"/>
        <end position="480"/>
    </location>
</feature>
<feature type="compositionally biased region" description="Polar residues" evidence="1">
    <location>
        <begin position="352"/>
        <end position="363"/>
    </location>
</feature>
<dbReference type="STRING" id="5762.D2V1Y9"/>
<dbReference type="GO" id="GO:0030896">
    <property type="term" value="C:checkpoint clamp complex"/>
    <property type="evidence" value="ECO:0007669"/>
    <property type="project" value="InterPro"/>
</dbReference>
<dbReference type="GO" id="GO:0006281">
    <property type="term" value="P:DNA repair"/>
    <property type="evidence" value="ECO:0007669"/>
    <property type="project" value="TreeGrafter"/>
</dbReference>
<dbReference type="SUPFAM" id="SSF55979">
    <property type="entry name" value="DNA clamp"/>
    <property type="match status" value="1"/>
</dbReference>
<feature type="compositionally biased region" description="Low complexity" evidence="1">
    <location>
        <begin position="324"/>
        <end position="351"/>
    </location>
</feature>
<protein>
    <submittedName>
        <fullName evidence="2">Predicted protein</fullName>
    </submittedName>
</protein>
<dbReference type="GO" id="GO:0071479">
    <property type="term" value="P:cellular response to ionizing radiation"/>
    <property type="evidence" value="ECO:0007669"/>
    <property type="project" value="TreeGrafter"/>
</dbReference>
<dbReference type="Gene3D" id="3.70.10.10">
    <property type="match status" value="2"/>
</dbReference>
<reference evidence="2 3" key="1">
    <citation type="journal article" date="2010" name="Cell">
        <title>The genome of Naegleria gruberi illuminates early eukaryotic versatility.</title>
        <authorList>
            <person name="Fritz-Laylin L.K."/>
            <person name="Prochnik S.E."/>
            <person name="Ginger M.L."/>
            <person name="Dacks J.B."/>
            <person name="Carpenter M.L."/>
            <person name="Field M.C."/>
            <person name="Kuo A."/>
            <person name="Paredez A."/>
            <person name="Chapman J."/>
            <person name="Pham J."/>
            <person name="Shu S."/>
            <person name="Neupane R."/>
            <person name="Cipriano M."/>
            <person name="Mancuso J."/>
            <person name="Tu H."/>
            <person name="Salamov A."/>
            <person name="Lindquist E."/>
            <person name="Shapiro H."/>
            <person name="Lucas S."/>
            <person name="Grigoriev I.V."/>
            <person name="Cande W.Z."/>
            <person name="Fulton C."/>
            <person name="Rokhsar D.S."/>
            <person name="Dawson S.C."/>
        </authorList>
    </citation>
    <scope>NUCLEOTIDE SEQUENCE [LARGE SCALE GENOMIC DNA]</scope>
    <source>
        <strain evidence="2 3">NEG-M</strain>
    </source>
</reference>
<feature type="region of interest" description="Disordered" evidence="1">
    <location>
        <begin position="324"/>
        <end position="367"/>
    </location>
</feature>
<dbReference type="InterPro" id="IPR007268">
    <property type="entry name" value="Rad9/Ddc1"/>
</dbReference>
<dbReference type="eggNOG" id="KOG2810">
    <property type="taxonomic scope" value="Eukaryota"/>
</dbReference>
<evidence type="ECO:0000256" key="1">
    <source>
        <dbReference type="SAM" id="MobiDB-lite"/>
    </source>
</evidence>
<dbReference type="OMA" id="TQYYIQM"/>
<dbReference type="GO" id="GO:0031573">
    <property type="term" value="P:mitotic intra-S DNA damage checkpoint signaling"/>
    <property type="evidence" value="ECO:0007669"/>
    <property type="project" value="TreeGrafter"/>
</dbReference>
<dbReference type="VEuPathDB" id="AmoebaDB:NAEGRDRAFT_62743"/>
<name>D2V1Y9_NAEGR</name>
<evidence type="ECO:0000313" key="2">
    <source>
        <dbReference type="EMBL" id="EFC49395.1"/>
    </source>
</evidence>
<proteinExistence type="predicted"/>
<accession>D2V1Y9</accession>
<dbReference type="PANTHER" id="PTHR15237">
    <property type="entry name" value="DNA REPAIR PROTEIN RAD9"/>
    <property type="match status" value="1"/>
</dbReference>
<dbReference type="InParanoid" id="D2V1Y9"/>
<evidence type="ECO:0000313" key="3">
    <source>
        <dbReference type="Proteomes" id="UP000006671"/>
    </source>
</evidence>
<gene>
    <name evidence="2" type="ORF">NAEGRDRAFT_62743</name>
</gene>
<dbReference type="AlphaFoldDB" id="D2V1Y9"/>
<dbReference type="OrthoDB" id="60092at2759"/>
<dbReference type="Pfam" id="PF04139">
    <property type="entry name" value="Rad9"/>
    <property type="match status" value="1"/>
</dbReference>
<dbReference type="KEGG" id="ngr:NAEGRDRAFT_62743"/>
<keyword evidence="3" id="KW-1185">Reference proteome</keyword>
<sequence>MDAGLKNRQHIKTFANMINCLAKVGEEVIFDMKPDRVSFVTVNASKSTFARFTFLHSFFDRYSFLQTAPKIVRLTLKNVVHVFKNAANLDQLKITLDRNNSQVIFDSFGLSQVQKIYQINCSPCDVVNPEHDLSRDFEFEVNSSYLSNLLSPFGKLAGDITFLLGKRVVITTSQQNQPNLSQTDGRFTQYYIQMKSYAEKGEKQNGNQTSLAIDTVNLESFNVAQQAFVQNDASNRPTPPAGTVPGSEQTIQAESEMTFSFKDLKALIGFCELSEYNIHFSMTRNRGDPIVIRSESQAKDVEIVFLMATIDSDDETMATAETSTITTNQQVSSRRASQQQQQVNDNQMVDDNFSSGDQFSTPINKRKRSHLDESSIYIDNQDRFVTPEIISNPSGKSLHNQFLNEDMPCASFGINGENERYIQLGVVQSFSSNSSNGGSNEYGVQDDSEGMIAQRHVLSNASDEEVAGTPSPPNKQRKRS</sequence>
<dbReference type="InterPro" id="IPR046938">
    <property type="entry name" value="DNA_clamp_sf"/>
</dbReference>